<dbReference type="SUPFAM" id="SSF53383">
    <property type="entry name" value="PLP-dependent transferases"/>
    <property type="match status" value="1"/>
</dbReference>
<evidence type="ECO:0000256" key="6">
    <source>
        <dbReference type="RuleBase" id="RU362118"/>
    </source>
</evidence>
<evidence type="ECO:0000313" key="8">
    <source>
        <dbReference type="Proteomes" id="UP000218399"/>
    </source>
</evidence>
<dbReference type="EMBL" id="MVOH01000006">
    <property type="protein sequence ID" value="PAU68346.1"/>
    <property type="molecule type" value="Genomic_DNA"/>
</dbReference>
<gene>
    <name evidence="7" type="ORF">B1526_0531</name>
</gene>
<dbReference type="NCBIfam" id="TIGR01326">
    <property type="entry name" value="OAH_OAS_sulfhy"/>
    <property type="match status" value="1"/>
</dbReference>
<dbReference type="GO" id="GO:0006535">
    <property type="term" value="P:cysteine biosynthetic process from serine"/>
    <property type="evidence" value="ECO:0007669"/>
    <property type="project" value="TreeGrafter"/>
</dbReference>
<dbReference type="InterPro" id="IPR015421">
    <property type="entry name" value="PyrdxlP-dep_Trfase_major"/>
</dbReference>
<dbReference type="InterPro" id="IPR054542">
    <property type="entry name" value="Cys_met_metab_PP"/>
</dbReference>
<dbReference type="GO" id="GO:0005737">
    <property type="term" value="C:cytoplasm"/>
    <property type="evidence" value="ECO:0007669"/>
    <property type="project" value="TreeGrafter"/>
</dbReference>
<dbReference type="GO" id="GO:0003961">
    <property type="term" value="F:O-acetylhomoserine aminocarboxypropyltransferase activity"/>
    <property type="evidence" value="ECO:0007669"/>
    <property type="project" value="TreeGrafter"/>
</dbReference>
<comment type="similarity">
    <text evidence="2 6">Belongs to the trans-sulfuration enzymes family.</text>
</comment>
<dbReference type="GO" id="GO:0019346">
    <property type="term" value="P:transsulfuration"/>
    <property type="evidence" value="ECO:0007669"/>
    <property type="project" value="InterPro"/>
</dbReference>
<dbReference type="OrthoDB" id="9780685at2"/>
<dbReference type="InterPro" id="IPR015422">
    <property type="entry name" value="PyrdxlP-dep_Trfase_small"/>
</dbReference>
<dbReference type="InterPro" id="IPR000277">
    <property type="entry name" value="Cys/Met-Metab_PyrdxlP-dep_enz"/>
</dbReference>
<comment type="cofactor">
    <cofactor evidence="1 6">
        <name>pyridoxal 5'-phosphate</name>
        <dbReference type="ChEBI" id="CHEBI:597326"/>
    </cofactor>
</comment>
<dbReference type="RefSeq" id="WP_095614561.1">
    <property type="nucleotide sequence ID" value="NZ_MVOH01000006.1"/>
</dbReference>
<dbReference type="GO" id="GO:0004124">
    <property type="term" value="F:cysteine synthase activity"/>
    <property type="evidence" value="ECO:0007669"/>
    <property type="project" value="TreeGrafter"/>
</dbReference>
<dbReference type="Pfam" id="PF01053">
    <property type="entry name" value="Cys_Met_Meta_PP"/>
    <property type="match status" value="1"/>
</dbReference>
<feature type="modified residue" description="N6-(pyridoxal phosphate)lysine" evidence="5">
    <location>
        <position position="212"/>
    </location>
</feature>
<dbReference type="GO" id="GO:0030170">
    <property type="term" value="F:pyridoxal phosphate binding"/>
    <property type="evidence" value="ECO:0007669"/>
    <property type="project" value="InterPro"/>
</dbReference>
<keyword evidence="3 7" id="KW-0808">Transferase</keyword>
<dbReference type="GO" id="GO:0071269">
    <property type="term" value="P:L-homocysteine biosynthetic process"/>
    <property type="evidence" value="ECO:0007669"/>
    <property type="project" value="TreeGrafter"/>
</dbReference>
<organism evidence="7 8">
    <name type="scientific">Bifidobacterium criceti</name>
    <dbReference type="NCBI Taxonomy" id="1960969"/>
    <lineage>
        <taxon>Bacteria</taxon>
        <taxon>Bacillati</taxon>
        <taxon>Actinomycetota</taxon>
        <taxon>Actinomycetes</taxon>
        <taxon>Bifidobacteriales</taxon>
        <taxon>Bifidobacteriaceae</taxon>
        <taxon>Bifidobacterium</taxon>
    </lineage>
</organism>
<dbReference type="PANTHER" id="PTHR43797">
    <property type="entry name" value="HOMOCYSTEINE/CYSTEINE SYNTHASE"/>
    <property type="match status" value="1"/>
</dbReference>
<evidence type="ECO:0000256" key="5">
    <source>
        <dbReference type="PIRSR" id="PIRSR001434-2"/>
    </source>
</evidence>
<reference evidence="7 8" key="1">
    <citation type="journal article" date="2017" name="ISME J.">
        <title>Unveiling bifidobacterial biogeography across the mammalian branch of the tree of life.</title>
        <authorList>
            <person name="Milani C."/>
            <person name="Mangifesta M."/>
            <person name="Mancabelli L."/>
            <person name="Lugli G.A."/>
            <person name="James K."/>
            <person name="Duranti S."/>
            <person name="Turroni F."/>
            <person name="Ferrario C."/>
            <person name="Ossiprandi M.C."/>
            <person name="van Sinderen D."/>
            <person name="Ventura M."/>
        </authorList>
    </citation>
    <scope>NUCLEOTIDE SEQUENCE [LARGE SCALE GENOMIC DNA]</scope>
    <source>
        <strain evidence="8">Ham19E</strain>
    </source>
</reference>
<dbReference type="CDD" id="cd00614">
    <property type="entry name" value="CGS_like"/>
    <property type="match status" value="1"/>
</dbReference>
<dbReference type="Proteomes" id="UP000218399">
    <property type="component" value="Unassembled WGS sequence"/>
</dbReference>
<dbReference type="Gene3D" id="3.90.1150.10">
    <property type="entry name" value="Aspartate Aminotransferase, domain 1"/>
    <property type="match status" value="1"/>
</dbReference>
<keyword evidence="4 5" id="KW-0663">Pyridoxal phosphate</keyword>
<protein>
    <submittedName>
        <fullName evidence="7">O-acetylhomoserine aminocarboxypropyltransferase</fullName>
    </submittedName>
</protein>
<name>A0A2A2EHD1_9BIFI</name>
<dbReference type="PROSITE" id="PS00868">
    <property type="entry name" value="CYS_MET_METAB_PP"/>
    <property type="match status" value="1"/>
</dbReference>
<dbReference type="Gene3D" id="3.40.640.10">
    <property type="entry name" value="Type I PLP-dependent aspartate aminotransferase-like (Major domain)"/>
    <property type="match status" value="1"/>
</dbReference>
<dbReference type="PIRSF" id="PIRSF001434">
    <property type="entry name" value="CGS"/>
    <property type="match status" value="1"/>
</dbReference>
<accession>A0A2A2EHD1</accession>
<dbReference type="InterPro" id="IPR006235">
    <property type="entry name" value="OAc-hSer/O-AcSer_sulfhydrylase"/>
</dbReference>
<dbReference type="PANTHER" id="PTHR43797:SF3">
    <property type="entry name" value="O-ACETYLHOMOSERINE SULFHYDRYLASE"/>
    <property type="match status" value="1"/>
</dbReference>
<sequence>MAAAPLGNEHEDTICVQGGYQPGNGESRTPPIIQATTFKYTSSEQMSRLFDLSESGYFYTRLQNPTNDTVAAKICAMEGGAAAMLTSSGQAANFFALFNICNEGDHIVASSAIYGGTFNLINVTMRKMGITCTFVSPDCSDEELEAAFQPNTKAVFGESIANPALIVLDFEKFAHAAHAHGVPLIVDNTFPTPINCQPFRYGVDIVTHATTKYMDGHGSCVGGAIVDSGNFDWLAHAEKFPGMCTPDDSYHGVVYAKDFGKAAFITKATAQLMRDFGSTPAPINSWIMGMHLESLGVRIERHCANARKVAAFLEDDPRISWVSCPELPGDKYHALAEKYMPDGTCGVISFGVPGGRDKVSAFLDHLQMISIATHVADARSCVLYPAGTTHRQLTEEQLDEAGVGIDLVRLSCGIENADDIIADIRQALDAAL</sequence>
<dbReference type="AlphaFoldDB" id="A0A2A2EHD1"/>
<evidence type="ECO:0000256" key="2">
    <source>
        <dbReference type="ARBA" id="ARBA00009077"/>
    </source>
</evidence>
<dbReference type="FunFam" id="3.40.640.10:FF:000035">
    <property type="entry name" value="O-succinylhomoserine sulfhydrylase"/>
    <property type="match status" value="1"/>
</dbReference>
<dbReference type="InterPro" id="IPR015424">
    <property type="entry name" value="PyrdxlP-dep_Trfase"/>
</dbReference>
<proteinExistence type="inferred from homology"/>
<comment type="caution">
    <text evidence="7">The sequence shown here is derived from an EMBL/GenBank/DDBJ whole genome shotgun (WGS) entry which is preliminary data.</text>
</comment>
<evidence type="ECO:0000256" key="3">
    <source>
        <dbReference type="ARBA" id="ARBA00022679"/>
    </source>
</evidence>
<evidence type="ECO:0000256" key="4">
    <source>
        <dbReference type="ARBA" id="ARBA00022898"/>
    </source>
</evidence>
<evidence type="ECO:0000313" key="7">
    <source>
        <dbReference type="EMBL" id="PAU68346.1"/>
    </source>
</evidence>
<evidence type="ECO:0000256" key="1">
    <source>
        <dbReference type="ARBA" id="ARBA00001933"/>
    </source>
</evidence>
<keyword evidence="8" id="KW-1185">Reference proteome</keyword>